<dbReference type="AlphaFoldDB" id="A0AA39IX37"/>
<accession>A0AA39IX37</accession>
<evidence type="ECO:0008006" key="4">
    <source>
        <dbReference type="Google" id="ProtNLM"/>
    </source>
</evidence>
<organism evidence="2 3">
    <name type="scientific">Armillaria borealis</name>
    <dbReference type="NCBI Taxonomy" id="47425"/>
    <lineage>
        <taxon>Eukaryota</taxon>
        <taxon>Fungi</taxon>
        <taxon>Dikarya</taxon>
        <taxon>Basidiomycota</taxon>
        <taxon>Agaricomycotina</taxon>
        <taxon>Agaricomycetes</taxon>
        <taxon>Agaricomycetidae</taxon>
        <taxon>Agaricales</taxon>
        <taxon>Marasmiineae</taxon>
        <taxon>Physalacriaceae</taxon>
        <taxon>Armillaria</taxon>
    </lineage>
</organism>
<proteinExistence type="predicted"/>
<keyword evidence="1" id="KW-0732">Signal</keyword>
<evidence type="ECO:0000313" key="2">
    <source>
        <dbReference type="EMBL" id="KAK0431321.1"/>
    </source>
</evidence>
<protein>
    <recommendedName>
        <fullName evidence="4">Secreted protein</fullName>
    </recommendedName>
</protein>
<sequence length="75" mass="8429">MIRGASAWSGRSALGILGLCQSCRASYQVSSISWQVFTSCPRGVRALFIAKIIYTSSQAWQSCCHLRSYPHQRRF</sequence>
<name>A0AA39IX37_9AGAR</name>
<evidence type="ECO:0000256" key="1">
    <source>
        <dbReference type="SAM" id="SignalP"/>
    </source>
</evidence>
<feature type="chain" id="PRO_5041409775" description="Secreted protein" evidence="1">
    <location>
        <begin position="26"/>
        <end position="75"/>
    </location>
</feature>
<keyword evidence="3" id="KW-1185">Reference proteome</keyword>
<dbReference type="EMBL" id="JAUEPT010000117">
    <property type="protein sequence ID" value="KAK0431321.1"/>
    <property type="molecule type" value="Genomic_DNA"/>
</dbReference>
<gene>
    <name evidence="2" type="ORF">EV421DRAFT_1854112</name>
</gene>
<comment type="caution">
    <text evidence="2">The sequence shown here is derived from an EMBL/GenBank/DDBJ whole genome shotgun (WGS) entry which is preliminary data.</text>
</comment>
<feature type="signal peptide" evidence="1">
    <location>
        <begin position="1"/>
        <end position="25"/>
    </location>
</feature>
<reference evidence="2" key="1">
    <citation type="submission" date="2023-06" db="EMBL/GenBank/DDBJ databases">
        <authorList>
            <consortium name="Lawrence Berkeley National Laboratory"/>
            <person name="Ahrendt S."/>
            <person name="Sahu N."/>
            <person name="Indic B."/>
            <person name="Wong-Bajracharya J."/>
            <person name="Merenyi Z."/>
            <person name="Ke H.-M."/>
            <person name="Monk M."/>
            <person name="Kocsube S."/>
            <person name="Drula E."/>
            <person name="Lipzen A."/>
            <person name="Balint B."/>
            <person name="Henrissat B."/>
            <person name="Andreopoulos B."/>
            <person name="Martin F.M."/>
            <person name="Harder C.B."/>
            <person name="Rigling D."/>
            <person name="Ford K.L."/>
            <person name="Foster G.D."/>
            <person name="Pangilinan J."/>
            <person name="Papanicolaou A."/>
            <person name="Barry K."/>
            <person name="LaButti K."/>
            <person name="Viragh M."/>
            <person name="Koriabine M."/>
            <person name="Yan M."/>
            <person name="Riley R."/>
            <person name="Champramary S."/>
            <person name="Plett K.L."/>
            <person name="Tsai I.J."/>
            <person name="Slot J."/>
            <person name="Sipos G."/>
            <person name="Plett J."/>
            <person name="Nagy L.G."/>
            <person name="Grigoriev I.V."/>
        </authorList>
    </citation>
    <scope>NUCLEOTIDE SEQUENCE</scope>
    <source>
        <strain evidence="2">FPL87.14</strain>
    </source>
</reference>
<evidence type="ECO:0000313" key="3">
    <source>
        <dbReference type="Proteomes" id="UP001175226"/>
    </source>
</evidence>
<dbReference type="Proteomes" id="UP001175226">
    <property type="component" value="Unassembled WGS sequence"/>
</dbReference>